<reference evidence="1" key="1">
    <citation type="journal article" date="2019" name="bioRxiv">
        <title>The Genome of the Zebra Mussel, Dreissena polymorpha: A Resource for Invasive Species Research.</title>
        <authorList>
            <person name="McCartney M.A."/>
            <person name="Auch B."/>
            <person name="Kono T."/>
            <person name="Mallez S."/>
            <person name="Zhang Y."/>
            <person name="Obille A."/>
            <person name="Becker A."/>
            <person name="Abrahante J.E."/>
            <person name="Garbe J."/>
            <person name="Badalamenti J.P."/>
            <person name="Herman A."/>
            <person name="Mangelson H."/>
            <person name="Liachko I."/>
            <person name="Sullivan S."/>
            <person name="Sone E.D."/>
            <person name="Koren S."/>
            <person name="Silverstein K.A.T."/>
            <person name="Beckman K.B."/>
            <person name="Gohl D.M."/>
        </authorList>
    </citation>
    <scope>NUCLEOTIDE SEQUENCE</scope>
    <source>
        <strain evidence="1">Duluth1</strain>
        <tissue evidence="1">Whole animal</tissue>
    </source>
</reference>
<dbReference type="AlphaFoldDB" id="A0A9D4CYK8"/>
<protein>
    <submittedName>
        <fullName evidence="1">Uncharacterized protein</fullName>
    </submittedName>
</protein>
<reference evidence="1" key="2">
    <citation type="submission" date="2020-11" db="EMBL/GenBank/DDBJ databases">
        <authorList>
            <person name="McCartney M.A."/>
            <person name="Auch B."/>
            <person name="Kono T."/>
            <person name="Mallez S."/>
            <person name="Becker A."/>
            <person name="Gohl D.M."/>
            <person name="Silverstein K.A.T."/>
            <person name="Koren S."/>
            <person name="Bechman K.B."/>
            <person name="Herman A."/>
            <person name="Abrahante J.E."/>
            <person name="Garbe J."/>
        </authorList>
    </citation>
    <scope>NUCLEOTIDE SEQUENCE</scope>
    <source>
        <strain evidence="1">Duluth1</strain>
        <tissue evidence="1">Whole animal</tissue>
    </source>
</reference>
<organism evidence="1 2">
    <name type="scientific">Dreissena polymorpha</name>
    <name type="common">Zebra mussel</name>
    <name type="synonym">Mytilus polymorpha</name>
    <dbReference type="NCBI Taxonomy" id="45954"/>
    <lineage>
        <taxon>Eukaryota</taxon>
        <taxon>Metazoa</taxon>
        <taxon>Spiralia</taxon>
        <taxon>Lophotrochozoa</taxon>
        <taxon>Mollusca</taxon>
        <taxon>Bivalvia</taxon>
        <taxon>Autobranchia</taxon>
        <taxon>Heteroconchia</taxon>
        <taxon>Euheterodonta</taxon>
        <taxon>Imparidentia</taxon>
        <taxon>Neoheterodontei</taxon>
        <taxon>Myida</taxon>
        <taxon>Dreissenoidea</taxon>
        <taxon>Dreissenidae</taxon>
        <taxon>Dreissena</taxon>
    </lineage>
</organism>
<evidence type="ECO:0000313" key="1">
    <source>
        <dbReference type="EMBL" id="KAH3735883.1"/>
    </source>
</evidence>
<keyword evidence="2" id="KW-1185">Reference proteome</keyword>
<dbReference type="EMBL" id="JAIWYP010000011">
    <property type="protein sequence ID" value="KAH3735883.1"/>
    <property type="molecule type" value="Genomic_DNA"/>
</dbReference>
<gene>
    <name evidence="1" type="ORF">DPMN_042443</name>
</gene>
<sequence>MGCSCLQTSLRSKEFQDKCLTSSSTHGNLEHLNNMTLQGGSGILCTLSGKEIPLLQLKV</sequence>
<name>A0A9D4CYK8_DREPO</name>
<evidence type="ECO:0000313" key="2">
    <source>
        <dbReference type="Proteomes" id="UP000828390"/>
    </source>
</evidence>
<dbReference type="Proteomes" id="UP000828390">
    <property type="component" value="Unassembled WGS sequence"/>
</dbReference>
<accession>A0A9D4CYK8</accession>
<proteinExistence type="predicted"/>
<comment type="caution">
    <text evidence="1">The sequence shown here is derived from an EMBL/GenBank/DDBJ whole genome shotgun (WGS) entry which is preliminary data.</text>
</comment>